<gene>
    <name evidence="5" type="ORF">ACFQDL_07750</name>
</gene>
<evidence type="ECO:0000256" key="1">
    <source>
        <dbReference type="ARBA" id="ARBA00001946"/>
    </source>
</evidence>
<dbReference type="SUPFAM" id="SSF51621">
    <property type="entry name" value="Phosphoenolpyruvate/pyruvate domain"/>
    <property type="match status" value="1"/>
</dbReference>
<dbReference type="Pfam" id="PF03328">
    <property type="entry name" value="HpcH_HpaI"/>
    <property type="match status" value="1"/>
</dbReference>
<keyword evidence="3" id="KW-0460">Magnesium</keyword>
<dbReference type="InterPro" id="IPR015813">
    <property type="entry name" value="Pyrv/PenolPyrv_kinase-like_dom"/>
</dbReference>
<name>A0ABW1ZXR1_9GAMM</name>
<protein>
    <submittedName>
        <fullName evidence="5">HpcH/HpaI aldolase/citrate lyase family protein</fullName>
    </submittedName>
</protein>
<keyword evidence="5" id="KW-0456">Lyase</keyword>
<organism evidence="5 6">
    <name type="scientific">Marinobacterium aestuariivivens</name>
    <dbReference type="NCBI Taxonomy" id="1698799"/>
    <lineage>
        <taxon>Bacteria</taxon>
        <taxon>Pseudomonadati</taxon>
        <taxon>Pseudomonadota</taxon>
        <taxon>Gammaproteobacteria</taxon>
        <taxon>Oceanospirillales</taxon>
        <taxon>Oceanospirillaceae</taxon>
        <taxon>Marinobacterium</taxon>
    </lineage>
</organism>
<accession>A0ABW1ZXR1</accession>
<feature type="domain" description="HpcH/HpaI aldolase/citrate lyase" evidence="4">
    <location>
        <begin position="8"/>
        <end position="215"/>
    </location>
</feature>
<evidence type="ECO:0000259" key="4">
    <source>
        <dbReference type="Pfam" id="PF03328"/>
    </source>
</evidence>
<dbReference type="RefSeq" id="WP_379908509.1">
    <property type="nucleotide sequence ID" value="NZ_JBHSWE010000001.1"/>
</dbReference>
<dbReference type="EMBL" id="JBHSWE010000001">
    <property type="protein sequence ID" value="MFC6669991.1"/>
    <property type="molecule type" value="Genomic_DNA"/>
</dbReference>
<dbReference type="Gene3D" id="3.20.20.60">
    <property type="entry name" value="Phosphoenolpyruvate-binding domains"/>
    <property type="match status" value="1"/>
</dbReference>
<evidence type="ECO:0000256" key="2">
    <source>
        <dbReference type="ARBA" id="ARBA00022723"/>
    </source>
</evidence>
<keyword evidence="6" id="KW-1185">Reference proteome</keyword>
<dbReference type="PANTHER" id="PTHR32308:SF10">
    <property type="entry name" value="CITRATE LYASE SUBUNIT BETA"/>
    <property type="match status" value="1"/>
</dbReference>
<proteinExistence type="predicted"/>
<dbReference type="InterPro" id="IPR011206">
    <property type="entry name" value="Citrate_lyase_beta/mcl1/mcl2"/>
</dbReference>
<comment type="caution">
    <text evidence="5">The sequence shown here is derived from an EMBL/GenBank/DDBJ whole genome shotgun (WGS) entry which is preliminary data.</text>
</comment>
<dbReference type="Proteomes" id="UP001596422">
    <property type="component" value="Unassembled WGS sequence"/>
</dbReference>
<sequence length="277" mass="29610">MTVSNLTRSVLFVPASRPERFAKALASGADIVVVDLEDAVAPADKLPARTALKQYLEDHPGASVIVRINAAGTGYFTSDLDLCRQQPGVKAIMVAKAQSVEVLQLAADTGKPVWPLVETALGITELPRMARVKGVERFCLGALDLGVDLGVKPDTAGAQLLLDRVRCELLLQSRVAGLEGPIETVYPSIDDETTVEQIARQASEMGFAGMLCIHPRQLPPVHRGFSPEDAELDWARRVLAAAEGAEGAFKVDGRMVDAPVIRRARLILGQAADTATL</sequence>
<dbReference type="GO" id="GO:0016829">
    <property type="term" value="F:lyase activity"/>
    <property type="evidence" value="ECO:0007669"/>
    <property type="project" value="UniProtKB-KW"/>
</dbReference>
<reference evidence="6" key="1">
    <citation type="journal article" date="2019" name="Int. J. Syst. Evol. Microbiol.">
        <title>The Global Catalogue of Microorganisms (GCM) 10K type strain sequencing project: providing services to taxonomists for standard genome sequencing and annotation.</title>
        <authorList>
            <consortium name="The Broad Institute Genomics Platform"/>
            <consortium name="The Broad Institute Genome Sequencing Center for Infectious Disease"/>
            <person name="Wu L."/>
            <person name="Ma J."/>
        </authorList>
    </citation>
    <scope>NUCLEOTIDE SEQUENCE [LARGE SCALE GENOMIC DNA]</scope>
    <source>
        <strain evidence="6">NBRC 111756</strain>
    </source>
</reference>
<comment type="cofactor">
    <cofactor evidence="1">
        <name>Mg(2+)</name>
        <dbReference type="ChEBI" id="CHEBI:18420"/>
    </cofactor>
</comment>
<evidence type="ECO:0000256" key="3">
    <source>
        <dbReference type="ARBA" id="ARBA00022842"/>
    </source>
</evidence>
<evidence type="ECO:0000313" key="5">
    <source>
        <dbReference type="EMBL" id="MFC6669991.1"/>
    </source>
</evidence>
<dbReference type="PIRSF" id="PIRSF015582">
    <property type="entry name" value="Cit_lyase_B"/>
    <property type="match status" value="1"/>
</dbReference>
<dbReference type="PANTHER" id="PTHR32308">
    <property type="entry name" value="LYASE BETA SUBUNIT, PUTATIVE (AFU_ORTHOLOGUE AFUA_4G13030)-RELATED"/>
    <property type="match status" value="1"/>
</dbReference>
<dbReference type="InterPro" id="IPR005000">
    <property type="entry name" value="Aldolase/citrate-lyase_domain"/>
</dbReference>
<keyword evidence="2" id="KW-0479">Metal-binding</keyword>
<evidence type="ECO:0000313" key="6">
    <source>
        <dbReference type="Proteomes" id="UP001596422"/>
    </source>
</evidence>
<dbReference type="InterPro" id="IPR040442">
    <property type="entry name" value="Pyrv_kinase-like_dom_sf"/>
</dbReference>